<sequence>MASESNTSNRVKDLWFSDGSLVVRAETSMFRVSGAVLAARSTVFEDMLSFPQPGLGASDVERFEGVPIVELHDSAVEVEPFLRAIFDSSFFMPPPSSPRLSDVLAVARLSNKYDVQYLFRRALDHLSNSFSIELSVFLNNLNKFSPGFSGLKTTPELHLQVLRLLHEVNALWLLPSAYARAAKCLPEKLFVAPSWSTLPDLIKTKLHIVHAHQTRHIVALVHAVGTEWDTIPQAQACQTPQTCSVEILSVISALLEQVGNVDTEFNFFDVKDIFVPSV</sequence>
<evidence type="ECO:0000259" key="1">
    <source>
        <dbReference type="PROSITE" id="PS50097"/>
    </source>
</evidence>
<proteinExistence type="predicted"/>
<comment type="caution">
    <text evidence="2">The sequence shown here is derived from an EMBL/GenBank/DDBJ whole genome shotgun (WGS) entry which is preliminary data.</text>
</comment>
<keyword evidence="3" id="KW-1185">Reference proteome</keyword>
<organism evidence="2 3">
    <name type="scientific">Favolaschia claudopus</name>
    <dbReference type="NCBI Taxonomy" id="2862362"/>
    <lineage>
        <taxon>Eukaryota</taxon>
        <taxon>Fungi</taxon>
        <taxon>Dikarya</taxon>
        <taxon>Basidiomycota</taxon>
        <taxon>Agaricomycotina</taxon>
        <taxon>Agaricomycetes</taxon>
        <taxon>Agaricomycetidae</taxon>
        <taxon>Agaricales</taxon>
        <taxon>Marasmiineae</taxon>
        <taxon>Mycenaceae</taxon>
        <taxon>Favolaschia</taxon>
    </lineage>
</organism>
<evidence type="ECO:0000313" key="3">
    <source>
        <dbReference type="Proteomes" id="UP001362999"/>
    </source>
</evidence>
<dbReference type="InterPro" id="IPR011333">
    <property type="entry name" value="SKP1/BTB/POZ_sf"/>
</dbReference>
<dbReference type="SMART" id="SM00225">
    <property type="entry name" value="BTB"/>
    <property type="match status" value="1"/>
</dbReference>
<name>A0AAW0CL44_9AGAR</name>
<dbReference type="InterPro" id="IPR000210">
    <property type="entry name" value="BTB/POZ_dom"/>
</dbReference>
<gene>
    <name evidence="2" type="ORF">R3P38DRAFT_2901529</name>
</gene>
<dbReference type="SUPFAM" id="SSF54695">
    <property type="entry name" value="POZ domain"/>
    <property type="match status" value="1"/>
</dbReference>
<dbReference type="EMBL" id="JAWWNJ010000016">
    <property type="protein sequence ID" value="KAK7039702.1"/>
    <property type="molecule type" value="Genomic_DNA"/>
</dbReference>
<dbReference type="Pfam" id="PF00651">
    <property type="entry name" value="BTB"/>
    <property type="match status" value="1"/>
</dbReference>
<feature type="non-terminal residue" evidence="2">
    <location>
        <position position="278"/>
    </location>
</feature>
<protein>
    <submittedName>
        <fullName evidence="2">BTB domain-containing protein</fullName>
    </submittedName>
</protein>
<dbReference type="AlphaFoldDB" id="A0AAW0CL44"/>
<reference evidence="2 3" key="1">
    <citation type="journal article" date="2024" name="J Genomics">
        <title>Draft genome sequencing and assembly of Favolaschia claudopus CIRM-BRFM 2984 isolated from oak limbs.</title>
        <authorList>
            <person name="Navarro D."/>
            <person name="Drula E."/>
            <person name="Chaduli D."/>
            <person name="Cazenave R."/>
            <person name="Ahrendt S."/>
            <person name="Wang J."/>
            <person name="Lipzen A."/>
            <person name="Daum C."/>
            <person name="Barry K."/>
            <person name="Grigoriev I.V."/>
            <person name="Favel A."/>
            <person name="Rosso M.N."/>
            <person name="Martin F."/>
        </authorList>
    </citation>
    <scope>NUCLEOTIDE SEQUENCE [LARGE SCALE GENOMIC DNA]</scope>
    <source>
        <strain evidence="2 3">CIRM-BRFM 2984</strain>
    </source>
</reference>
<accession>A0AAW0CL44</accession>
<dbReference type="Gene3D" id="3.30.710.10">
    <property type="entry name" value="Potassium Channel Kv1.1, Chain A"/>
    <property type="match status" value="1"/>
</dbReference>
<feature type="domain" description="BTB" evidence="1">
    <location>
        <begin position="17"/>
        <end position="94"/>
    </location>
</feature>
<evidence type="ECO:0000313" key="2">
    <source>
        <dbReference type="EMBL" id="KAK7039702.1"/>
    </source>
</evidence>
<dbReference type="Proteomes" id="UP001362999">
    <property type="component" value="Unassembled WGS sequence"/>
</dbReference>
<dbReference type="PROSITE" id="PS50097">
    <property type="entry name" value="BTB"/>
    <property type="match status" value="1"/>
</dbReference>